<organism evidence="1 2">
    <name type="scientific">Vallitalea pronyensis</name>
    <dbReference type="NCBI Taxonomy" id="1348613"/>
    <lineage>
        <taxon>Bacteria</taxon>
        <taxon>Bacillati</taxon>
        <taxon>Bacillota</taxon>
        <taxon>Clostridia</taxon>
        <taxon>Lachnospirales</taxon>
        <taxon>Vallitaleaceae</taxon>
        <taxon>Vallitalea</taxon>
    </lineage>
</organism>
<protein>
    <submittedName>
        <fullName evidence="1">Uncharacterized protein</fullName>
    </submittedName>
</protein>
<sequence length="68" mass="8069">MNPQRHFALTDIKEPFSKPAKTNRDDQEQDFFLLFLMAMLIVDDDAFSFDTELLNQFLEIFNPLQENN</sequence>
<keyword evidence="2" id="KW-1185">Reference proteome</keyword>
<evidence type="ECO:0000313" key="2">
    <source>
        <dbReference type="Proteomes" id="UP000683246"/>
    </source>
</evidence>
<dbReference type="EMBL" id="CP058649">
    <property type="protein sequence ID" value="QUI22867.1"/>
    <property type="molecule type" value="Genomic_DNA"/>
</dbReference>
<accession>A0A8J8MK33</accession>
<dbReference type="RefSeq" id="WP_212698362.1">
    <property type="nucleotide sequence ID" value="NZ_CP058649.1"/>
</dbReference>
<dbReference type="KEGG" id="vpy:HZI73_11455"/>
<dbReference type="AlphaFoldDB" id="A0A8J8MK33"/>
<evidence type="ECO:0000313" key="1">
    <source>
        <dbReference type="EMBL" id="QUI22867.1"/>
    </source>
</evidence>
<dbReference type="Proteomes" id="UP000683246">
    <property type="component" value="Chromosome"/>
</dbReference>
<proteinExistence type="predicted"/>
<reference evidence="1" key="1">
    <citation type="submission" date="2020-07" db="EMBL/GenBank/DDBJ databases">
        <title>Vallitalea pronyensis genome.</title>
        <authorList>
            <person name="Postec A."/>
        </authorList>
    </citation>
    <scope>NUCLEOTIDE SEQUENCE</scope>
    <source>
        <strain evidence="1">FatNI3</strain>
    </source>
</reference>
<name>A0A8J8MK33_9FIRM</name>
<gene>
    <name evidence="1" type="ORF">HZI73_11455</name>
</gene>